<comment type="caution">
    <text evidence="1">The sequence shown here is derived from an EMBL/GenBank/DDBJ whole genome shotgun (WGS) entry which is preliminary data.</text>
</comment>
<evidence type="ECO:0000313" key="2">
    <source>
        <dbReference type="Proteomes" id="UP001283361"/>
    </source>
</evidence>
<protein>
    <submittedName>
        <fullName evidence="1">Uncharacterized protein</fullName>
    </submittedName>
</protein>
<evidence type="ECO:0000313" key="1">
    <source>
        <dbReference type="EMBL" id="KAK3742668.1"/>
    </source>
</evidence>
<dbReference type="AlphaFoldDB" id="A0AAE0YEM6"/>
<organism evidence="1 2">
    <name type="scientific">Elysia crispata</name>
    <name type="common">lettuce slug</name>
    <dbReference type="NCBI Taxonomy" id="231223"/>
    <lineage>
        <taxon>Eukaryota</taxon>
        <taxon>Metazoa</taxon>
        <taxon>Spiralia</taxon>
        <taxon>Lophotrochozoa</taxon>
        <taxon>Mollusca</taxon>
        <taxon>Gastropoda</taxon>
        <taxon>Heterobranchia</taxon>
        <taxon>Euthyneura</taxon>
        <taxon>Panpulmonata</taxon>
        <taxon>Sacoglossa</taxon>
        <taxon>Placobranchoidea</taxon>
        <taxon>Plakobranchidae</taxon>
        <taxon>Elysia</taxon>
    </lineage>
</organism>
<gene>
    <name evidence="1" type="ORF">RRG08_025614</name>
</gene>
<name>A0AAE0YEM6_9GAST</name>
<accession>A0AAE0YEM6</accession>
<dbReference type="Proteomes" id="UP001283361">
    <property type="component" value="Unassembled WGS sequence"/>
</dbReference>
<sequence length="104" mass="11967">MFLRGIFDTILALSLRECIVCQISVHPLYTSFVFFFLAWETSTPIRRGQACKPQLVGVRPRRIVIVGCIIWARGSWYVIVLATRLVSCLQESLEKLMVPIHFQI</sequence>
<dbReference type="EMBL" id="JAWDGP010006345">
    <property type="protein sequence ID" value="KAK3742668.1"/>
    <property type="molecule type" value="Genomic_DNA"/>
</dbReference>
<proteinExistence type="predicted"/>
<reference evidence="1" key="1">
    <citation type="journal article" date="2023" name="G3 (Bethesda)">
        <title>A reference genome for the long-term kleptoplast-retaining sea slug Elysia crispata morphotype clarki.</title>
        <authorList>
            <person name="Eastman K.E."/>
            <person name="Pendleton A.L."/>
            <person name="Shaikh M.A."/>
            <person name="Suttiyut T."/>
            <person name="Ogas R."/>
            <person name="Tomko P."/>
            <person name="Gavelis G."/>
            <person name="Widhalm J.R."/>
            <person name="Wisecaver J.H."/>
        </authorList>
    </citation>
    <scope>NUCLEOTIDE SEQUENCE</scope>
    <source>
        <strain evidence="1">ECLA1</strain>
    </source>
</reference>
<keyword evidence="2" id="KW-1185">Reference proteome</keyword>